<gene>
    <name evidence="3" type="ORF">BSTOLATCC_MIC59575</name>
</gene>
<comment type="caution">
    <text evidence="3">The sequence shown here is derived from an EMBL/GenBank/DDBJ whole genome shotgun (WGS) entry which is preliminary data.</text>
</comment>
<reference evidence="3" key="1">
    <citation type="submission" date="2021-09" db="EMBL/GenBank/DDBJ databases">
        <authorList>
            <consortium name="AG Swart"/>
            <person name="Singh M."/>
            <person name="Singh A."/>
            <person name="Seah K."/>
            <person name="Emmerich C."/>
        </authorList>
    </citation>
    <scope>NUCLEOTIDE SEQUENCE</scope>
    <source>
        <strain evidence="3">ATCC30299</strain>
    </source>
</reference>
<dbReference type="Gene3D" id="2.60.40.10">
    <property type="entry name" value="Immunoglobulins"/>
    <property type="match status" value="1"/>
</dbReference>
<dbReference type="Proteomes" id="UP001162131">
    <property type="component" value="Unassembled WGS sequence"/>
</dbReference>
<dbReference type="PANTHER" id="PTHR15048:SF0">
    <property type="entry name" value="STARCH-BINDING DOMAIN-CONTAINING PROTEIN 1"/>
    <property type="match status" value="1"/>
</dbReference>
<dbReference type="EMBL" id="CAJZBQ010000057">
    <property type="protein sequence ID" value="CAG9333759.1"/>
    <property type="molecule type" value="Genomic_DNA"/>
</dbReference>
<sequence>MENNHNSRADYHLSQNQEEANSSAQNNQNSPNDPEASNANDQEEKDQNENESNEPQHVNNNKFDINELKKNPELYQKILNDAITLQKEKIKPTSYMFHFRIHYKTLFGERIVIVGSEEFLGNWDPYKGLELEWSAGNYWNVSIPIGEGEISSIDYKYVCIKRNQLVWEGGPNRVLRVEDGEKKGSILVFNREDYWQR</sequence>
<feature type="compositionally biased region" description="Low complexity" evidence="1">
    <location>
        <begin position="14"/>
        <end position="30"/>
    </location>
</feature>
<dbReference type="InterPro" id="IPR002044">
    <property type="entry name" value="CBM20"/>
</dbReference>
<dbReference type="Pfam" id="PF00686">
    <property type="entry name" value="CBM_20"/>
    <property type="match status" value="1"/>
</dbReference>
<proteinExistence type="predicted"/>
<dbReference type="CDD" id="cd05467">
    <property type="entry name" value="CBM20"/>
    <property type="match status" value="1"/>
</dbReference>
<evidence type="ECO:0000259" key="2">
    <source>
        <dbReference type="PROSITE" id="PS51166"/>
    </source>
</evidence>
<dbReference type="AlphaFoldDB" id="A0AAU9K756"/>
<feature type="compositionally biased region" description="Acidic residues" evidence="1">
    <location>
        <begin position="41"/>
        <end position="52"/>
    </location>
</feature>
<dbReference type="PROSITE" id="PS51166">
    <property type="entry name" value="CBM20"/>
    <property type="match status" value="1"/>
</dbReference>
<evidence type="ECO:0000313" key="3">
    <source>
        <dbReference type="EMBL" id="CAG9333759.1"/>
    </source>
</evidence>
<name>A0AAU9K756_9CILI</name>
<dbReference type="InterPro" id="IPR013783">
    <property type="entry name" value="Ig-like_fold"/>
</dbReference>
<evidence type="ECO:0000313" key="4">
    <source>
        <dbReference type="Proteomes" id="UP001162131"/>
    </source>
</evidence>
<dbReference type="InterPro" id="IPR013784">
    <property type="entry name" value="Carb-bd-like_fold"/>
</dbReference>
<dbReference type="PANTHER" id="PTHR15048">
    <property type="entry name" value="STARCH-BINDING DOMAIN-CONTAINING PROTEIN 1"/>
    <property type="match status" value="1"/>
</dbReference>
<keyword evidence="4" id="KW-1185">Reference proteome</keyword>
<accession>A0AAU9K756</accession>
<dbReference type="SUPFAM" id="SSF49452">
    <property type="entry name" value="Starch-binding domain-like"/>
    <property type="match status" value="1"/>
</dbReference>
<dbReference type="GO" id="GO:2001070">
    <property type="term" value="F:starch binding"/>
    <property type="evidence" value="ECO:0007669"/>
    <property type="project" value="InterPro"/>
</dbReference>
<organism evidence="3 4">
    <name type="scientific">Blepharisma stoltei</name>
    <dbReference type="NCBI Taxonomy" id="1481888"/>
    <lineage>
        <taxon>Eukaryota</taxon>
        <taxon>Sar</taxon>
        <taxon>Alveolata</taxon>
        <taxon>Ciliophora</taxon>
        <taxon>Postciliodesmatophora</taxon>
        <taxon>Heterotrichea</taxon>
        <taxon>Heterotrichida</taxon>
        <taxon>Blepharismidae</taxon>
        <taxon>Blepharisma</taxon>
    </lineage>
</organism>
<evidence type="ECO:0000256" key="1">
    <source>
        <dbReference type="SAM" id="MobiDB-lite"/>
    </source>
</evidence>
<dbReference type="SMART" id="SM01065">
    <property type="entry name" value="CBM_2"/>
    <property type="match status" value="1"/>
</dbReference>
<dbReference type="GO" id="GO:0016020">
    <property type="term" value="C:membrane"/>
    <property type="evidence" value="ECO:0007669"/>
    <property type="project" value="TreeGrafter"/>
</dbReference>
<feature type="compositionally biased region" description="Basic and acidic residues" evidence="1">
    <location>
        <begin position="1"/>
        <end position="11"/>
    </location>
</feature>
<protein>
    <recommendedName>
        <fullName evidence="2">CBM20 domain-containing protein</fullName>
    </recommendedName>
</protein>
<feature type="domain" description="CBM20" evidence="2">
    <location>
        <begin position="87"/>
        <end position="197"/>
    </location>
</feature>
<feature type="region of interest" description="Disordered" evidence="1">
    <location>
        <begin position="1"/>
        <end position="62"/>
    </location>
</feature>